<dbReference type="Proteomes" id="UP000269221">
    <property type="component" value="Unassembled WGS sequence"/>
</dbReference>
<sequence>MTLGITDMSASILRLERPWILLAAMPRHVEIRDVIQGSQNGFIKGKSCLTNPVAFDDAVIISTDRQEEGYRCRI</sequence>
<dbReference type="EMBL" id="QRBI01000106">
    <property type="protein sequence ID" value="RMC12461.1"/>
    <property type="molecule type" value="Genomic_DNA"/>
</dbReference>
<name>A0A3M0KIJ8_HIRRU</name>
<proteinExistence type="predicted"/>
<evidence type="ECO:0000313" key="2">
    <source>
        <dbReference type="Proteomes" id="UP000269221"/>
    </source>
</evidence>
<keyword evidence="2" id="KW-1185">Reference proteome</keyword>
<protein>
    <submittedName>
        <fullName evidence="1">Uncharacterized protein</fullName>
    </submittedName>
</protein>
<dbReference type="AlphaFoldDB" id="A0A3M0KIJ8"/>
<reference evidence="1 2" key="1">
    <citation type="submission" date="2018-07" db="EMBL/GenBank/DDBJ databases">
        <title>A high quality draft genome assembly of the barn swallow (H. rustica rustica).</title>
        <authorList>
            <person name="Formenti G."/>
            <person name="Chiara M."/>
            <person name="Poveda L."/>
            <person name="Francoijs K.-J."/>
            <person name="Bonisoli-Alquati A."/>
            <person name="Canova L."/>
            <person name="Gianfranceschi L."/>
            <person name="Horner D.S."/>
            <person name="Saino N."/>
        </authorList>
    </citation>
    <scope>NUCLEOTIDE SEQUENCE [LARGE SCALE GENOMIC DNA]</scope>
    <source>
        <strain evidence="1">Chelidonia</strain>
        <tissue evidence="1">Blood</tissue>
    </source>
</reference>
<accession>A0A3M0KIJ8</accession>
<evidence type="ECO:0000313" key="1">
    <source>
        <dbReference type="EMBL" id="RMC12461.1"/>
    </source>
</evidence>
<comment type="caution">
    <text evidence="1">The sequence shown here is derived from an EMBL/GenBank/DDBJ whole genome shotgun (WGS) entry which is preliminary data.</text>
</comment>
<gene>
    <name evidence="1" type="ORF">DUI87_09978</name>
</gene>
<organism evidence="1 2">
    <name type="scientific">Hirundo rustica rustica</name>
    <dbReference type="NCBI Taxonomy" id="333673"/>
    <lineage>
        <taxon>Eukaryota</taxon>
        <taxon>Metazoa</taxon>
        <taxon>Chordata</taxon>
        <taxon>Craniata</taxon>
        <taxon>Vertebrata</taxon>
        <taxon>Euteleostomi</taxon>
        <taxon>Archelosauria</taxon>
        <taxon>Archosauria</taxon>
        <taxon>Dinosauria</taxon>
        <taxon>Saurischia</taxon>
        <taxon>Theropoda</taxon>
        <taxon>Coelurosauria</taxon>
        <taxon>Aves</taxon>
        <taxon>Neognathae</taxon>
        <taxon>Neoaves</taxon>
        <taxon>Telluraves</taxon>
        <taxon>Australaves</taxon>
        <taxon>Passeriformes</taxon>
        <taxon>Sylvioidea</taxon>
        <taxon>Hirundinidae</taxon>
        <taxon>Hirundo</taxon>
    </lineage>
</organism>